<evidence type="ECO:0000313" key="8">
    <source>
        <dbReference type="EMBL" id="OTF78345.1"/>
    </source>
</evidence>
<evidence type="ECO:0000256" key="4">
    <source>
        <dbReference type="ARBA" id="ARBA00022989"/>
    </source>
</evidence>
<evidence type="ECO:0000256" key="2">
    <source>
        <dbReference type="ARBA" id="ARBA00010532"/>
    </source>
</evidence>
<proteinExistence type="inferred from homology"/>
<dbReference type="PANTHER" id="PTHR11923:SF89">
    <property type="entry name" value="GH15894P"/>
    <property type="match status" value="1"/>
</dbReference>
<keyword evidence="5 7" id="KW-0472">Membrane</keyword>
<dbReference type="AlphaFoldDB" id="A0A1Y3BGR3"/>
<dbReference type="PRINTS" id="PR01609">
    <property type="entry name" value="CD36FAMILY"/>
</dbReference>
<keyword evidence="4 7" id="KW-1133">Transmembrane helix</keyword>
<dbReference type="EMBL" id="MUJZ01028302">
    <property type="protein sequence ID" value="OTF78345.1"/>
    <property type="molecule type" value="Genomic_DNA"/>
</dbReference>
<accession>A0A1Y3BGR3</accession>
<evidence type="ECO:0000256" key="5">
    <source>
        <dbReference type="ARBA" id="ARBA00023136"/>
    </source>
</evidence>
<organism evidence="8 9">
    <name type="scientific">Euroglyphus maynei</name>
    <name type="common">Mayne's house dust mite</name>
    <dbReference type="NCBI Taxonomy" id="6958"/>
    <lineage>
        <taxon>Eukaryota</taxon>
        <taxon>Metazoa</taxon>
        <taxon>Ecdysozoa</taxon>
        <taxon>Arthropoda</taxon>
        <taxon>Chelicerata</taxon>
        <taxon>Arachnida</taxon>
        <taxon>Acari</taxon>
        <taxon>Acariformes</taxon>
        <taxon>Sarcoptiformes</taxon>
        <taxon>Astigmata</taxon>
        <taxon>Psoroptidia</taxon>
        <taxon>Analgoidea</taxon>
        <taxon>Pyroglyphidae</taxon>
        <taxon>Pyroglyphinae</taxon>
        <taxon>Euroglyphus</taxon>
    </lineage>
</organism>
<comment type="caution">
    <text evidence="8">The sequence shown here is derived from an EMBL/GenBank/DDBJ whole genome shotgun (WGS) entry which is preliminary data.</text>
</comment>
<evidence type="ECO:0000256" key="6">
    <source>
        <dbReference type="ARBA" id="ARBA00023180"/>
    </source>
</evidence>
<comment type="similarity">
    <text evidence="2">Belongs to the CD36 family.</text>
</comment>
<evidence type="ECO:0000256" key="3">
    <source>
        <dbReference type="ARBA" id="ARBA00022692"/>
    </source>
</evidence>
<keyword evidence="3 7" id="KW-0812">Transmembrane</keyword>
<keyword evidence="9" id="KW-1185">Reference proteome</keyword>
<keyword evidence="6" id="KW-0325">Glycoprotein</keyword>
<name>A0A1Y3BGR3_EURMA</name>
<evidence type="ECO:0000313" key="9">
    <source>
        <dbReference type="Proteomes" id="UP000194236"/>
    </source>
</evidence>
<dbReference type="GO" id="GO:0005737">
    <property type="term" value="C:cytoplasm"/>
    <property type="evidence" value="ECO:0007669"/>
    <property type="project" value="TreeGrafter"/>
</dbReference>
<dbReference type="Proteomes" id="UP000194236">
    <property type="component" value="Unassembled WGS sequence"/>
</dbReference>
<dbReference type="PANTHER" id="PTHR11923">
    <property type="entry name" value="SCAVENGER RECEPTOR CLASS B TYPE-1 SR-B1"/>
    <property type="match status" value="1"/>
</dbReference>
<evidence type="ECO:0000256" key="1">
    <source>
        <dbReference type="ARBA" id="ARBA00004370"/>
    </source>
</evidence>
<dbReference type="InterPro" id="IPR002159">
    <property type="entry name" value="CD36_fam"/>
</dbReference>
<dbReference type="Pfam" id="PF01130">
    <property type="entry name" value="CD36"/>
    <property type="match status" value="1"/>
</dbReference>
<protein>
    <submittedName>
        <fullName evidence="8">Uncharacterized protein</fullName>
    </submittedName>
</protein>
<evidence type="ECO:0000256" key="7">
    <source>
        <dbReference type="SAM" id="Phobius"/>
    </source>
</evidence>
<dbReference type="GO" id="GO:0016020">
    <property type="term" value="C:membrane"/>
    <property type="evidence" value="ECO:0007669"/>
    <property type="project" value="UniProtKB-SubCell"/>
</dbReference>
<dbReference type="OrthoDB" id="18585at2759"/>
<gene>
    <name evidence="8" type="ORF">BLA29_008353</name>
</gene>
<feature type="transmembrane region" description="Helical" evidence="7">
    <location>
        <begin position="172"/>
        <end position="190"/>
    </location>
</feature>
<sequence length="221" mass="26093">MYFGLHKADNDNGSRMDIYFQHFCRYLPLMRQGFYWKYGMRIAHYEIWRKMFDMRELENRCFCFDDRSLSECDGYTDMSGCFNGLPMALSFRHFYGSRILNGQIYGFDPNWDKHGSHIDIESTVGLPLEVNIQLQFNIMTRNLPNFGSLRKIRSKMMPFFAIDVKAESEGQLLVTILFLSFLVNYLKYLLAIGALKLKKKIQVQVERSHKNNLKTTQWGNN</sequence>
<comment type="subcellular location">
    <subcellularLocation>
        <location evidence="1">Membrane</location>
    </subcellularLocation>
</comment>
<reference evidence="8 9" key="1">
    <citation type="submission" date="2017-03" db="EMBL/GenBank/DDBJ databases">
        <title>Genome Survey of Euroglyphus maynei.</title>
        <authorList>
            <person name="Arlian L.G."/>
            <person name="Morgan M.S."/>
            <person name="Rider S.D."/>
        </authorList>
    </citation>
    <scope>NUCLEOTIDE SEQUENCE [LARGE SCALE GENOMIC DNA]</scope>
    <source>
        <strain evidence="8">Arlian Lab</strain>
        <tissue evidence="8">Whole body</tissue>
    </source>
</reference>
<dbReference type="GO" id="GO:0005044">
    <property type="term" value="F:scavenger receptor activity"/>
    <property type="evidence" value="ECO:0007669"/>
    <property type="project" value="TreeGrafter"/>
</dbReference>